<protein>
    <recommendedName>
        <fullName evidence="3">DUF4136 domain-containing protein</fullName>
    </recommendedName>
</protein>
<evidence type="ECO:0000256" key="2">
    <source>
        <dbReference type="SAM" id="SignalP"/>
    </source>
</evidence>
<proteinExistence type="predicted"/>
<evidence type="ECO:0000256" key="1">
    <source>
        <dbReference type="SAM" id="MobiDB-lite"/>
    </source>
</evidence>
<dbReference type="AlphaFoldDB" id="A0A1G8HF70"/>
<evidence type="ECO:0000313" key="5">
    <source>
        <dbReference type="Proteomes" id="UP000199636"/>
    </source>
</evidence>
<dbReference type="OrthoDB" id="7030024at2"/>
<dbReference type="EMBL" id="FNDS01000005">
    <property type="protein sequence ID" value="SDI05308.1"/>
    <property type="molecule type" value="Genomic_DNA"/>
</dbReference>
<feature type="chain" id="PRO_5011540621" description="DUF4136 domain-containing protein" evidence="2">
    <location>
        <begin position="28"/>
        <end position="197"/>
    </location>
</feature>
<sequence>MSPRLILLPLLAALAACQSHNPYIATALPAPPAPAQAAHPGLDPGAYPAAPLDYGRYRSWNWTGTPSGPASYGTPLQDTVSQQLDQQGLRPARPGAMPDLRVSVSLSSEQRTRQVTDYYGGGYYGGYDPWYGGGMAVPVTRTYVVQVNVVRIDLLDARDHQSVWSGAAEYEPRGSQSEQAKALREAVRKALSGYPPH</sequence>
<dbReference type="RefSeq" id="WP_090263111.1">
    <property type="nucleotide sequence ID" value="NZ_FNDS01000005.1"/>
</dbReference>
<keyword evidence="2" id="KW-0732">Signal</keyword>
<feature type="signal peptide" evidence="2">
    <location>
        <begin position="1"/>
        <end position="27"/>
    </location>
</feature>
<evidence type="ECO:0000259" key="3">
    <source>
        <dbReference type="Pfam" id="PF13590"/>
    </source>
</evidence>
<dbReference type="Proteomes" id="UP000199636">
    <property type="component" value="Unassembled WGS sequence"/>
</dbReference>
<reference evidence="5" key="1">
    <citation type="submission" date="2016-10" db="EMBL/GenBank/DDBJ databases">
        <authorList>
            <person name="Varghese N."/>
            <person name="Submissions S."/>
        </authorList>
    </citation>
    <scope>NUCLEOTIDE SEQUENCE [LARGE SCALE GENOMIC DNA]</scope>
    <source>
        <strain evidence="5">CCM 7469</strain>
    </source>
</reference>
<gene>
    <name evidence="4" type="ORF">SAMN05216272_105195</name>
</gene>
<dbReference type="InterPro" id="IPR025411">
    <property type="entry name" value="DUF4136"/>
</dbReference>
<accession>A0A1G8HF70</accession>
<evidence type="ECO:0000313" key="4">
    <source>
        <dbReference type="EMBL" id="SDI05308.1"/>
    </source>
</evidence>
<dbReference type="Pfam" id="PF13590">
    <property type="entry name" value="DUF4136"/>
    <property type="match status" value="1"/>
</dbReference>
<dbReference type="Gene3D" id="3.30.160.670">
    <property type="match status" value="1"/>
</dbReference>
<feature type="region of interest" description="Disordered" evidence="1">
    <location>
        <begin position="168"/>
        <end position="197"/>
    </location>
</feature>
<feature type="domain" description="DUF4136" evidence="3">
    <location>
        <begin position="53"/>
        <end position="196"/>
    </location>
</feature>
<dbReference type="PROSITE" id="PS51257">
    <property type="entry name" value="PROKAR_LIPOPROTEIN"/>
    <property type="match status" value="1"/>
</dbReference>
<name>A0A1G8HF70_9PSED</name>
<keyword evidence="5" id="KW-1185">Reference proteome</keyword>
<dbReference type="STRING" id="428992.SAMN05216272_105195"/>
<organism evidence="4 5">
    <name type="scientific">Pseudomonas panipatensis</name>
    <dbReference type="NCBI Taxonomy" id="428992"/>
    <lineage>
        <taxon>Bacteria</taxon>
        <taxon>Pseudomonadati</taxon>
        <taxon>Pseudomonadota</taxon>
        <taxon>Gammaproteobacteria</taxon>
        <taxon>Pseudomonadales</taxon>
        <taxon>Pseudomonadaceae</taxon>
        <taxon>Pseudomonas</taxon>
    </lineage>
</organism>